<dbReference type="STRING" id="554155.C5FP25"/>
<protein>
    <submittedName>
        <fullName evidence="1">Uncharacterized protein</fullName>
    </submittedName>
</protein>
<name>C5FP25_ARTOC</name>
<dbReference type="RefSeq" id="XP_002846960.1">
    <property type="nucleotide sequence ID" value="XM_002846914.1"/>
</dbReference>
<reference evidence="2" key="1">
    <citation type="journal article" date="2012" name="MBio">
        <title>Comparative genome analysis of Trichophyton rubrum and related dermatophytes reveals candidate genes involved in infection.</title>
        <authorList>
            <person name="Martinez D.A."/>
            <person name="Oliver B.G."/>
            <person name="Graeser Y."/>
            <person name="Goldberg J.M."/>
            <person name="Li W."/>
            <person name="Martinez-Rossi N.M."/>
            <person name="Monod M."/>
            <person name="Shelest E."/>
            <person name="Barton R.C."/>
            <person name="Birch E."/>
            <person name="Brakhage A.A."/>
            <person name="Chen Z."/>
            <person name="Gurr S.J."/>
            <person name="Heiman D."/>
            <person name="Heitman J."/>
            <person name="Kosti I."/>
            <person name="Rossi A."/>
            <person name="Saif S."/>
            <person name="Samalova M."/>
            <person name="Saunders C.W."/>
            <person name="Shea T."/>
            <person name="Summerbell R.C."/>
            <person name="Xu J."/>
            <person name="Young S."/>
            <person name="Zeng Q."/>
            <person name="Birren B.W."/>
            <person name="Cuomo C.A."/>
            <person name="White T.C."/>
        </authorList>
    </citation>
    <scope>NUCLEOTIDE SEQUENCE [LARGE SCALE GENOMIC DNA]</scope>
    <source>
        <strain evidence="2">ATCC MYA-4605 / CBS 113480</strain>
    </source>
</reference>
<dbReference type="OrthoDB" id="2161780at2759"/>
<evidence type="ECO:0000313" key="2">
    <source>
        <dbReference type="Proteomes" id="UP000002035"/>
    </source>
</evidence>
<dbReference type="eggNOG" id="KOG0629">
    <property type="taxonomic scope" value="Eukaryota"/>
</dbReference>
<evidence type="ECO:0000313" key="1">
    <source>
        <dbReference type="EMBL" id="EEQ31878.1"/>
    </source>
</evidence>
<dbReference type="AlphaFoldDB" id="C5FP25"/>
<organism evidence="1 2">
    <name type="scientific">Arthroderma otae (strain ATCC MYA-4605 / CBS 113480)</name>
    <name type="common">Microsporum canis</name>
    <dbReference type="NCBI Taxonomy" id="554155"/>
    <lineage>
        <taxon>Eukaryota</taxon>
        <taxon>Fungi</taxon>
        <taxon>Dikarya</taxon>
        <taxon>Ascomycota</taxon>
        <taxon>Pezizomycotina</taxon>
        <taxon>Eurotiomycetes</taxon>
        <taxon>Eurotiomycetidae</taxon>
        <taxon>Onygenales</taxon>
        <taxon>Arthrodermataceae</taxon>
        <taxon>Microsporum</taxon>
    </lineage>
</organism>
<dbReference type="Proteomes" id="UP000002035">
    <property type="component" value="Unassembled WGS sequence"/>
</dbReference>
<dbReference type="EMBL" id="DS995704">
    <property type="protein sequence ID" value="EEQ31878.1"/>
    <property type="molecule type" value="Genomic_DNA"/>
</dbReference>
<accession>C5FP25</accession>
<keyword evidence="2" id="KW-1185">Reference proteome</keyword>
<gene>
    <name evidence="1" type="ORF">MCYG_04697</name>
</gene>
<dbReference type="HOGENOM" id="CLU_976528_0_0_1"/>
<dbReference type="VEuPathDB" id="FungiDB:MCYG_04697"/>
<sequence length="285" mass="32497">MTVDEGRVTVSMTQSADTNLRISPLTHCRVMQNKGSLWYIADKFKVTTRVGGRKLFKDLSLWKPLNPRSQMTWGNASRCSVPYLEDEHCAQGGRLDRCWFLVTWTSPCLSHDHWKTLGDGYSKQTWGGHHGDLVFEYDRLSYAFIVLQRTTKRPKTSPGKKRHHLLNARKKYIRENNTLNNKSSSRPPTRCPGSKCFTLNVIPNDGLAGAGKMPQKLIMMLTYSSPARMLRMTAASFSSRRTGSSMSRYMKTRTHPWAVEQAHPHDDAVESCMWRDLFATEAVPL</sequence>
<proteinExistence type="predicted"/>
<dbReference type="GeneID" id="9230076"/>